<dbReference type="AlphaFoldDB" id="A0AA48I159"/>
<dbReference type="KEGG" id="ccac:CcaHIS019_0103620"/>
<evidence type="ECO:0000256" key="9">
    <source>
        <dbReference type="SAM" id="Phobius"/>
    </source>
</evidence>
<feature type="transmembrane region" description="Helical" evidence="9">
    <location>
        <begin position="337"/>
        <end position="364"/>
    </location>
</feature>
<comment type="subcellular location">
    <subcellularLocation>
        <location evidence="1">Membrane</location>
        <topology evidence="1">Multi-pass membrane protein</topology>
    </subcellularLocation>
</comment>
<feature type="transmembrane region" description="Helical" evidence="9">
    <location>
        <begin position="448"/>
        <end position="469"/>
    </location>
</feature>
<feature type="domain" description="Amino acid transporter transmembrane" evidence="10">
    <location>
        <begin position="265"/>
        <end position="718"/>
    </location>
</feature>
<feature type="transmembrane region" description="Helical" evidence="9">
    <location>
        <begin position="481"/>
        <end position="501"/>
    </location>
</feature>
<keyword evidence="6 9" id="KW-1133">Transmembrane helix</keyword>
<protein>
    <recommendedName>
        <fullName evidence="10">Amino acid transporter transmembrane domain-containing protein</fullName>
    </recommendedName>
</protein>
<dbReference type="PANTHER" id="PTHR22950">
    <property type="entry name" value="AMINO ACID TRANSPORTER"/>
    <property type="match status" value="1"/>
</dbReference>
<feature type="compositionally biased region" description="Low complexity" evidence="8">
    <location>
        <begin position="150"/>
        <end position="172"/>
    </location>
</feature>
<dbReference type="GO" id="GO:0015179">
    <property type="term" value="F:L-amino acid transmembrane transporter activity"/>
    <property type="evidence" value="ECO:0007669"/>
    <property type="project" value="TreeGrafter"/>
</dbReference>
<evidence type="ECO:0000313" key="11">
    <source>
        <dbReference type="EMBL" id="BEI87644.1"/>
    </source>
</evidence>
<dbReference type="GO" id="GO:0005774">
    <property type="term" value="C:vacuolar membrane"/>
    <property type="evidence" value="ECO:0007669"/>
    <property type="project" value="TreeGrafter"/>
</dbReference>
<dbReference type="Pfam" id="PF01490">
    <property type="entry name" value="Aa_trans"/>
    <property type="match status" value="1"/>
</dbReference>
<feature type="region of interest" description="Disordered" evidence="8">
    <location>
        <begin position="46"/>
        <end position="266"/>
    </location>
</feature>
<keyword evidence="12" id="KW-1185">Reference proteome</keyword>
<feature type="region of interest" description="Disordered" evidence="8">
    <location>
        <begin position="1"/>
        <end position="21"/>
    </location>
</feature>
<dbReference type="PANTHER" id="PTHR22950:SF692">
    <property type="entry name" value="TRANSMEMBRANE AMINO ACID TRANSPORTER FAMILY PROTEIN"/>
    <property type="match status" value="1"/>
</dbReference>
<evidence type="ECO:0000256" key="4">
    <source>
        <dbReference type="ARBA" id="ARBA00022692"/>
    </source>
</evidence>
<organism evidence="11 12">
    <name type="scientific">Cutaneotrichosporon cavernicola</name>
    <dbReference type="NCBI Taxonomy" id="279322"/>
    <lineage>
        <taxon>Eukaryota</taxon>
        <taxon>Fungi</taxon>
        <taxon>Dikarya</taxon>
        <taxon>Basidiomycota</taxon>
        <taxon>Agaricomycotina</taxon>
        <taxon>Tremellomycetes</taxon>
        <taxon>Trichosporonales</taxon>
        <taxon>Trichosporonaceae</taxon>
        <taxon>Cutaneotrichosporon</taxon>
    </lineage>
</organism>
<evidence type="ECO:0000313" key="12">
    <source>
        <dbReference type="Proteomes" id="UP001233271"/>
    </source>
</evidence>
<comment type="similarity">
    <text evidence="2">Belongs to the amino acid/polyamine transporter 2 family.</text>
</comment>
<keyword evidence="3" id="KW-0813">Transport</keyword>
<feature type="compositionally biased region" description="Acidic residues" evidence="8">
    <location>
        <begin position="59"/>
        <end position="72"/>
    </location>
</feature>
<evidence type="ECO:0000259" key="10">
    <source>
        <dbReference type="Pfam" id="PF01490"/>
    </source>
</evidence>
<feature type="transmembrane region" description="Helical" evidence="9">
    <location>
        <begin position="296"/>
        <end position="317"/>
    </location>
</feature>
<keyword evidence="7 9" id="KW-0472">Membrane</keyword>
<feature type="transmembrane region" description="Helical" evidence="9">
    <location>
        <begin position="634"/>
        <end position="654"/>
    </location>
</feature>
<evidence type="ECO:0000256" key="2">
    <source>
        <dbReference type="ARBA" id="ARBA00008066"/>
    </source>
</evidence>
<feature type="transmembrane region" description="Helical" evidence="9">
    <location>
        <begin position="396"/>
        <end position="419"/>
    </location>
</feature>
<keyword evidence="5" id="KW-0029">Amino-acid transport</keyword>
<feature type="compositionally biased region" description="Basic and acidic residues" evidence="8">
    <location>
        <begin position="103"/>
        <end position="131"/>
    </location>
</feature>
<evidence type="ECO:0000256" key="5">
    <source>
        <dbReference type="ARBA" id="ARBA00022970"/>
    </source>
</evidence>
<evidence type="ECO:0000256" key="7">
    <source>
        <dbReference type="ARBA" id="ARBA00023136"/>
    </source>
</evidence>
<evidence type="ECO:0000256" key="1">
    <source>
        <dbReference type="ARBA" id="ARBA00004141"/>
    </source>
</evidence>
<proteinExistence type="inferred from homology"/>
<keyword evidence="4 9" id="KW-0812">Transmembrane</keyword>
<dbReference type="EMBL" id="AP028212">
    <property type="protein sequence ID" value="BEI87644.1"/>
    <property type="molecule type" value="Genomic_DNA"/>
</dbReference>
<reference evidence="11" key="1">
    <citation type="journal article" date="2023" name="BMC Genomics">
        <title>Chromosome-level genome assemblies of Cutaneotrichosporon spp. (Trichosporonales, Basidiomycota) reveal imbalanced evolution between nucleotide sequences and chromosome synteny.</title>
        <authorList>
            <person name="Kobayashi Y."/>
            <person name="Kayamori A."/>
            <person name="Aoki K."/>
            <person name="Shiwa Y."/>
            <person name="Matsutani M."/>
            <person name="Fujita N."/>
            <person name="Sugita T."/>
            <person name="Iwasaki W."/>
            <person name="Tanaka N."/>
            <person name="Takashima M."/>
        </authorList>
    </citation>
    <scope>NUCLEOTIDE SEQUENCE</scope>
    <source>
        <strain evidence="11">HIS019</strain>
    </source>
</reference>
<evidence type="ECO:0000256" key="3">
    <source>
        <dbReference type="ARBA" id="ARBA00022448"/>
    </source>
</evidence>
<name>A0AA48I159_9TREE</name>
<dbReference type="InterPro" id="IPR013057">
    <property type="entry name" value="AA_transpt_TM"/>
</dbReference>
<dbReference type="GeneID" id="85491515"/>
<dbReference type="RefSeq" id="XP_060452910.1">
    <property type="nucleotide sequence ID" value="XM_060599478.1"/>
</dbReference>
<dbReference type="Proteomes" id="UP001233271">
    <property type="component" value="Chromosome 1"/>
</dbReference>
<feature type="transmembrane region" description="Helical" evidence="9">
    <location>
        <begin position="700"/>
        <end position="722"/>
    </location>
</feature>
<evidence type="ECO:0000256" key="6">
    <source>
        <dbReference type="ARBA" id="ARBA00022989"/>
    </source>
</evidence>
<feature type="compositionally biased region" description="Polar residues" evidence="8">
    <location>
        <begin position="215"/>
        <end position="227"/>
    </location>
</feature>
<feature type="transmembrane region" description="Helical" evidence="9">
    <location>
        <begin position="660"/>
        <end position="679"/>
    </location>
</feature>
<accession>A0AA48I159</accession>
<feature type="transmembrane region" description="Helical" evidence="9">
    <location>
        <begin position="521"/>
        <end position="540"/>
    </location>
</feature>
<gene>
    <name evidence="11" type="ORF">CcaverHIS019_0103620</name>
</gene>
<evidence type="ECO:0000256" key="8">
    <source>
        <dbReference type="SAM" id="MobiDB-lite"/>
    </source>
</evidence>
<sequence>MPAERSVPIGTPRERGGRRQSVVRSSLELVFSYSRSQQRFYAGLPSAPSFVDSHWGDVATDDDANEDREWDTEAGGSRSGYSSADDGEAIDTTSEASAFFPDDPVRAVESRRGSPTDLTSIRERRGEEEVARSITASLPTKRGGLLQMYGTTPSVPLSSSLTSSSGSGNSNGNSGGATPRAGTKPLPDDLPTRRVSVQRGVGVGHGPPTHYKQLPSETTPLLATPTKNWAPERLSPLNSPTRSRRSSAAGPRRVSHRVPAHVGESSDGQTLFNATAVLVGIGLLSMPLAFSYAGWIGGTLMLIGFSYITCTTAKMMARLIFVDHSLVGYTDIGRAAFGPAAGAAINVLFCLELFAIGVALMVLLGDSLNALFPSVSSDMWKVIGLFVILPTTFMPLWLLSFPSVISTFCTVLLIGIVVFDGLWKTKAPGSIMDPMPTHLGPQLEGANWLGGVGLVLAGFGGHAVIPSIARDMKHPESATRVFNIAFTVACIISFAAGATGYLMFGNEVSDQITRDLKNPAYGYPTVLNAFAVWMIISAPVSKFGLCSRPLNIAVEGFLGLAPNPAVHPPRDRRRSVVEQVSSSLGTGLAAAGASDYLADDLYDERPKTPVTPLTPLYDPNATRRGEGWKGIARIVSRTIITVGCTATAILLPGFEKVMAFLGNCSSFLICIILPMSFYLRLSPRMLHLDLNDPSVRFSRSIQIAVVIISTVFMCLGTAWAFMPGTGRGAE</sequence>